<comment type="caution">
    <text evidence="2">The sequence shown here is derived from an EMBL/GenBank/DDBJ whole genome shotgun (WGS) entry which is preliminary data.</text>
</comment>
<reference evidence="2" key="1">
    <citation type="journal article" date="2020" name="Stud. Mycol.">
        <title>101 Dothideomycetes genomes: a test case for predicting lifestyles and emergence of pathogens.</title>
        <authorList>
            <person name="Haridas S."/>
            <person name="Albert R."/>
            <person name="Binder M."/>
            <person name="Bloem J."/>
            <person name="Labutti K."/>
            <person name="Salamov A."/>
            <person name="Andreopoulos B."/>
            <person name="Baker S."/>
            <person name="Barry K."/>
            <person name="Bills G."/>
            <person name="Bluhm B."/>
            <person name="Cannon C."/>
            <person name="Castanera R."/>
            <person name="Culley D."/>
            <person name="Daum C."/>
            <person name="Ezra D."/>
            <person name="Gonzalez J."/>
            <person name="Henrissat B."/>
            <person name="Kuo A."/>
            <person name="Liang C."/>
            <person name="Lipzen A."/>
            <person name="Lutzoni F."/>
            <person name="Magnuson J."/>
            <person name="Mondo S."/>
            <person name="Nolan M."/>
            <person name="Ohm R."/>
            <person name="Pangilinan J."/>
            <person name="Park H.-J."/>
            <person name="Ramirez L."/>
            <person name="Alfaro M."/>
            <person name="Sun H."/>
            <person name="Tritt A."/>
            <person name="Yoshinaga Y."/>
            <person name="Zwiers L.-H."/>
            <person name="Turgeon B."/>
            <person name="Goodwin S."/>
            <person name="Spatafora J."/>
            <person name="Crous P."/>
            <person name="Grigoriev I."/>
        </authorList>
    </citation>
    <scope>NUCLEOTIDE SEQUENCE</scope>
    <source>
        <strain evidence="2">CBS 125425</strain>
    </source>
</reference>
<evidence type="ECO:0000313" key="2">
    <source>
        <dbReference type="EMBL" id="KAF2729327.1"/>
    </source>
</evidence>
<feature type="compositionally biased region" description="Basic and acidic residues" evidence="1">
    <location>
        <begin position="152"/>
        <end position="165"/>
    </location>
</feature>
<feature type="compositionally biased region" description="Pro residues" evidence="1">
    <location>
        <begin position="60"/>
        <end position="88"/>
    </location>
</feature>
<organism evidence="2 3">
    <name type="scientific">Polyplosphaeria fusca</name>
    <dbReference type="NCBI Taxonomy" id="682080"/>
    <lineage>
        <taxon>Eukaryota</taxon>
        <taxon>Fungi</taxon>
        <taxon>Dikarya</taxon>
        <taxon>Ascomycota</taxon>
        <taxon>Pezizomycotina</taxon>
        <taxon>Dothideomycetes</taxon>
        <taxon>Pleosporomycetidae</taxon>
        <taxon>Pleosporales</taxon>
        <taxon>Tetraplosphaeriaceae</taxon>
        <taxon>Polyplosphaeria</taxon>
    </lineage>
</organism>
<feature type="compositionally biased region" description="Basic and acidic residues" evidence="1">
    <location>
        <begin position="305"/>
        <end position="318"/>
    </location>
</feature>
<feature type="compositionally biased region" description="Polar residues" evidence="1">
    <location>
        <begin position="45"/>
        <end position="59"/>
    </location>
</feature>
<sequence length="327" mass="35632">MGWTARCEPCRRLQIKVQRQPKKTREREIRGNVTIYVIWYNISTVSQPPSSPRVTQPSSSNPPPAFPQPDKPSPQPSTPPTPPSPRKPLPLQRTTRPRVDEGLLADVQGQQIVAGFSPVIPPPPFDPGRLPTSRFRPSEFAETMQAHPYPAGHRDVGPMGWEGDRDWSQLSEISAEVGLTPPVTSRAPPGLFGFMTGGTDPSLGRIPLLPGNPPVRSMFPPSTYQPPAGHLNPALQGPMAGQESRIQEAVARTERDGKMVPPPLRPMGGSSTPGQARGGSSRATGTFEQRAERHGLRVSPPDNPEDIRLHQIRRHEQGGELSGARRG</sequence>
<dbReference type="Proteomes" id="UP000799444">
    <property type="component" value="Unassembled WGS sequence"/>
</dbReference>
<name>A0A9P4UUW2_9PLEO</name>
<feature type="region of interest" description="Disordered" evidence="1">
    <location>
        <begin position="45"/>
        <end position="99"/>
    </location>
</feature>
<evidence type="ECO:0000313" key="3">
    <source>
        <dbReference type="Proteomes" id="UP000799444"/>
    </source>
</evidence>
<protein>
    <submittedName>
        <fullName evidence="2">Uncharacterized protein</fullName>
    </submittedName>
</protein>
<proteinExistence type="predicted"/>
<evidence type="ECO:0000256" key="1">
    <source>
        <dbReference type="SAM" id="MobiDB-lite"/>
    </source>
</evidence>
<accession>A0A9P4UUW2</accession>
<keyword evidence="3" id="KW-1185">Reference proteome</keyword>
<feature type="region of interest" description="Disordered" evidence="1">
    <location>
        <begin position="178"/>
        <end position="327"/>
    </location>
</feature>
<gene>
    <name evidence="2" type="ORF">EJ04DRAFT_589305</name>
</gene>
<feature type="region of interest" description="Disordered" evidence="1">
    <location>
        <begin position="143"/>
        <end position="165"/>
    </location>
</feature>
<dbReference type="AlphaFoldDB" id="A0A9P4UUW2"/>
<dbReference type="EMBL" id="ML996249">
    <property type="protein sequence ID" value="KAF2729327.1"/>
    <property type="molecule type" value="Genomic_DNA"/>
</dbReference>